<dbReference type="GO" id="GO:0015074">
    <property type="term" value="P:DNA integration"/>
    <property type="evidence" value="ECO:0007669"/>
    <property type="project" value="InterPro"/>
</dbReference>
<gene>
    <name evidence="3" type="ORF">GCM10014715_45880</name>
</gene>
<feature type="domain" description="Tyr recombinase" evidence="2">
    <location>
        <begin position="1"/>
        <end position="55"/>
    </location>
</feature>
<dbReference type="InterPro" id="IPR011010">
    <property type="entry name" value="DNA_brk_join_enz"/>
</dbReference>
<evidence type="ECO:0000313" key="4">
    <source>
        <dbReference type="Proteomes" id="UP000641386"/>
    </source>
</evidence>
<accession>A0A919A3N8</accession>
<dbReference type="Pfam" id="PF00589">
    <property type="entry name" value="Phage_integrase"/>
    <property type="match status" value="1"/>
</dbReference>
<dbReference type="InterPro" id="IPR002104">
    <property type="entry name" value="Integrase_catalytic"/>
</dbReference>
<organism evidence="3 4">
    <name type="scientific">Streptomyces spiralis</name>
    <dbReference type="NCBI Taxonomy" id="66376"/>
    <lineage>
        <taxon>Bacteria</taxon>
        <taxon>Bacillati</taxon>
        <taxon>Actinomycetota</taxon>
        <taxon>Actinomycetes</taxon>
        <taxon>Kitasatosporales</taxon>
        <taxon>Streptomycetaceae</taxon>
        <taxon>Streptomyces</taxon>
    </lineage>
</organism>
<dbReference type="SUPFAM" id="SSF56349">
    <property type="entry name" value="DNA breaking-rejoining enzymes"/>
    <property type="match status" value="1"/>
</dbReference>
<dbReference type="GO" id="GO:0006310">
    <property type="term" value="P:DNA recombination"/>
    <property type="evidence" value="ECO:0007669"/>
    <property type="project" value="UniProtKB-KW"/>
</dbReference>
<dbReference type="PROSITE" id="PS51898">
    <property type="entry name" value="TYR_RECOMBINASE"/>
    <property type="match status" value="1"/>
</dbReference>
<dbReference type="Proteomes" id="UP000641386">
    <property type="component" value="Unassembled WGS sequence"/>
</dbReference>
<comment type="caution">
    <text evidence="3">The sequence shown here is derived from an EMBL/GenBank/DDBJ whole genome shotgun (WGS) entry which is preliminary data.</text>
</comment>
<evidence type="ECO:0000313" key="3">
    <source>
        <dbReference type="EMBL" id="GHE84589.1"/>
    </source>
</evidence>
<reference evidence="3" key="2">
    <citation type="submission" date="2020-09" db="EMBL/GenBank/DDBJ databases">
        <authorList>
            <person name="Sun Q."/>
            <person name="Ohkuma M."/>
        </authorList>
    </citation>
    <scope>NUCLEOTIDE SEQUENCE</scope>
    <source>
        <strain evidence="3">JCM 3302</strain>
    </source>
</reference>
<sequence length="74" mass="8141">MTGRPHGLRHWFATTALSHGLPLLDVSRWLGHKSIKETAEAYGHLTPDSTGRAVKVTGRALTRHRADLVLTDMA</sequence>
<dbReference type="GO" id="GO:0003677">
    <property type="term" value="F:DNA binding"/>
    <property type="evidence" value="ECO:0007669"/>
    <property type="project" value="InterPro"/>
</dbReference>
<dbReference type="AlphaFoldDB" id="A0A919A3N8"/>
<name>A0A919A3N8_9ACTN</name>
<dbReference type="EMBL" id="BNBC01000022">
    <property type="protein sequence ID" value="GHE84589.1"/>
    <property type="molecule type" value="Genomic_DNA"/>
</dbReference>
<evidence type="ECO:0000259" key="2">
    <source>
        <dbReference type="PROSITE" id="PS51898"/>
    </source>
</evidence>
<evidence type="ECO:0000256" key="1">
    <source>
        <dbReference type="ARBA" id="ARBA00023172"/>
    </source>
</evidence>
<dbReference type="Gene3D" id="1.10.443.10">
    <property type="entry name" value="Intergrase catalytic core"/>
    <property type="match status" value="1"/>
</dbReference>
<dbReference type="RefSeq" id="WP_189903093.1">
    <property type="nucleotide sequence ID" value="NZ_BNBC01000022.1"/>
</dbReference>
<keyword evidence="4" id="KW-1185">Reference proteome</keyword>
<proteinExistence type="predicted"/>
<keyword evidence="1" id="KW-0233">DNA recombination</keyword>
<protein>
    <recommendedName>
        <fullName evidence="2">Tyr recombinase domain-containing protein</fullName>
    </recommendedName>
</protein>
<dbReference type="InterPro" id="IPR013762">
    <property type="entry name" value="Integrase-like_cat_sf"/>
</dbReference>
<reference evidence="3" key="1">
    <citation type="journal article" date="2014" name="Int. J. Syst. Evol. Microbiol.">
        <title>Complete genome sequence of Corynebacterium casei LMG S-19264T (=DSM 44701T), isolated from a smear-ripened cheese.</title>
        <authorList>
            <consortium name="US DOE Joint Genome Institute (JGI-PGF)"/>
            <person name="Walter F."/>
            <person name="Albersmeier A."/>
            <person name="Kalinowski J."/>
            <person name="Ruckert C."/>
        </authorList>
    </citation>
    <scope>NUCLEOTIDE SEQUENCE</scope>
    <source>
        <strain evidence="3">JCM 3302</strain>
    </source>
</reference>